<proteinExistence type="inferred from homology"/>
<keyword evidence="7 12" id="KW-0472">Membrane</keyword>
<protein>
    <recommendedName>
        <fullName evidence="2">guanylate cyclase</fullName>
        <ecNumber evidence="2">4.6.1.2</ecNumber>
    </recommendedName>
</protein>
<evidence type="ECO:0000256" key="11">
    <source>
        <dbReference type="SAM" id="MobiDB-lite"/>
    </source>
</evidence>
<dbReference type="GO" id="GO:0035556">
    <property type="term" value="P:intracellular signal transduction"/>
    <property type="evidence" value="ECO:0007669"/>
    <property type="project" value="InterPro"/>
</dbReference>
<dbReference type="SMART" id="SM00044">
    <property type="entry name" value="CYCc"/>
    <property type="match status" value="1"/>
</dbReference>
<comment type="similarity">
    <text evidence="10">Belongs to the adenylyl cyclase class-4/guanylyl cyclase family.</text>
</comment>
<dbReference type="PROSITE" id="PS50125">
    <property type="entry name" value="GUANYLATE_CYCLASE_2"/>
    <property type="match status" value="1"/>
</dbReference>
<comment type="subcellular location">
    <subcellularLocation>
        <location evidence="1">Membrane</location>
        <topology evidence="1">Single-pass type I membrane protein</topology>
    </subcellularLocation>
</comment>
<reference evidence="14" key="2">
    <citation type="submission" date="2021-01" db="UniProtKB">
        <authorList>
            <consortium name="EnsemblMetazoa"/>
        </authorList>
    </citation>
    <scope>IDENTIFICATION</scope>
</reference>
<feature type="domain" description="Guanylate cyclase" evidence="13">
    <location>
        <begin position="436"/>
        <end position="565"/>
    </location>
</feature>
<dbReference type="InterPro" id="IPR011645">
    <property type="entry name" value="HNOB_dom_associated"/>
</dbReference>
<dbReference type="Gene3D" id="6.10.250.780">
    <property type="match status" value="1"/>
</dbReference>
<dbReference type="OMA" id="HAWEIST"/>
<feature type="transmembrane region" description="Helical" evidence="12">
    <location>
        <begin position="348"/>
        <end position="375"/>
    </location>
</feature>
<keyword evidence="8 10" id="KW-0456">Lyase</keyword>
<dbReference type="InterPro" id="IPR001054">
    <property type="entry name" value="A/G_cyclase"/>
</dbReference>
<accession>A0A7M7HMY3</accession>
<evidence type="ECO:0000313" key="15">
    <source>
        <dbReference type="Proteomes" id="UP000007110"/>
    </source>
</evidence>
<dbReference type="OrthoDB" id="60033at2759"/>
<feature type="transmembrane region" description="Helical" evidence="12">
    <location>
        <begin position="56"/>
        <end position="75"/>
    </location>
</feature>
<evidence type="ECO:0000256" key="2">
    <source>
        <dbReference type="ARBA" id="ARBA00012202"/>
    </source>
</evidence>
<dbReference type="EC" id="4.6.1.2" evidence="2"/>
<evidence type="ECO:0000256" key="6">
    <source>
        <dbReference type="ARBA" id="ARBA00022989"/>
    </source>
</evidence>
<keyword evidence="5" id="KW-0547">Nucleotide-binding</keyword>
<dbReference type="CDD" id="cd07302">
    <property type="entry name" value="CHD"/>
    <property type="match status" value="1"/>
</dbReference>
<dbReference type="PANTHER" id="PTHR11920:SF501">
    <property type="entry name" value="GUANYLATE CYCLASE 32E"/>
    <property type="match status" value="1"/>
</dbReference>
<dbReference type="EnsemblMetazoa" id="XM_011683791">
    <property type="protein sequence ID" value="XP_011682093"/>
    <property type="gene ID" value="LOC589192"/>
</dbReference>
<dbReference type="PANTHER" id="PTHR11920">
    <property type="entry name" value="GUANYLYL CYCLASE"/>
    <property type="match status" value="1"/>
</dbReference>
<dbReference type="InterPro" id="IPR050401">
    <property type="entry name" value="Cyclic_nucleotide_synthase"/>
</dbReference>
<feature type="region of interest" description="Disordered" evidence="11">
    <location>
        <begin position="701"/>
        <end position="742"/>
    </location>
</feature>
<feature type="region of interest" description="Disordered" evidence="11">
    <location>
        <begin position="626"/>
        <end position="682"/>
    </location>
</feature>
<dbReference type="InterPro" id="IPR029787">
    <property type="entry name" value="Nucleotide_cyclase"/>
</dbReference>
<dbReference type="AlphaFoldDB" id="A0A7M7HMY3"/>
<reference evidence="15" key="1">
    <citation type="submission" date="2015-02" db="EMBL/GenBank/DDBJ databases">
        <title>Genome sequencing for Strongylocentrotus purpuratus.</title>
        <authorList>
            <person name="Murali S."/>
            <person name="Liu Y."/>
            <person name="Vee V."/>
            <person name="English A."/>
            <person name="Wang M."/>
            <person name="Skinner E."/>
            <person name="Han Y."/>
            <person name="Muzny D.M."/>
            <person name="Worley K.C."/>
            <person name="Gibbs R.A."/>
        </authorList>
    </citation>
    <scope>NUCLEOTIDE SEQUENCE</scope>
</reference>
<evidence type="ECO:0000256" key="9">
    <source>
        <dbReference type="ARBA" id="ARBA00023293"/>
    </source>
</evidence>
<dbReference type="GO" id="GO:0006182">
    <property type="term" value="P:cGMP biosynthetic process"/>
    <property type="evidence" value="ECO:0000318"/>
    <property type="project" value="GO_Central"/>
</dbReference>
<dbReference type="InterPro" id="IPR013587">
    <property type="entry name" value="Nitrate/nitrite_sensing"/>
</dbReference>
<dbReference type="Proteomes" id="UP000007110">
    <property type="component" value="Unassembled WGS sequence"/>
</dbReference>
<keyword evidence="9" id="KW-0141">cGMP biosynthesis</keyword>
<dbReference type="GO" id="GO:0007168">
    <property type="term" value="P:receptor guanylyl cyclase signaling pathway"/>
    <property type="evidence" value="ECO:0000318"/>
    <property type="project" value="GO_Central"/>
</dbReference>
<evidence type="ECO:0000256" key="1">
    <source>
        <dbReference type="ARBA" id="ARBA00004479"/>
    </source>
</evidence>
<keyword evidence="6 12" id="KW-1133">Transmembrane helix</keyword>
<sequence length="758" mass="84226">MLSVSRVHDVNSEKGMYGSEATLSQASTSVWNERRKMRQVLRHVASRNKVKEMTKLLSVLVVPLIVLVVLSGISLDDNIKRWRTAEQTGVALNHNKLISDIVIRLQVERGLASTFLSGNRSSILVSRTQDQNRIRTDHALDELQRWPTNGFNVSGTVFTSKRDFLDNLQIHRARVNEVGYQLKVSSNIAYYTNVNIGFILSGIISTVKLTKQELSSVLVAKDTLLFATDLYGIERALGGTYYAACQLSDDDNALFSAVNSQAEVLTRYSKAYFGETDIEVPDSSFLDVLRKEIRENEDACAKYGADNVSTYALYWFENSTIYIDQLAVVLKNTTDQIRITNERIRNDALVTVIVFAVVVSLIVIVCFSLGTWFVIQTNNLLSVVGSYAKELSEKTRELDAERKRADRLLYQMLPRCVADQLKMGLSVAAEQYEHVTIYFSDIVGFTSLAAACSPLQVVNMLNGLYSMFDGCIDKYNVYKVETIGDAYMVVSGLPDATDRHAWEISTMALELRSLVMGFKVPHMNDATLRLRIGIHSGSCVAGVVGLKMPRYCLFGDTVNTASRMESSGEALKIHISDSTSYQLQQHFHGTFKIAERGNISIKGKGAMKTFWLLDRIPPFTPRKAHVEWEHDNPPSHYPSARSITPSVPGTSQPALSNRRPPSRPVTPIYQPSHQPASPGKCLDTPITDLSFINNVTLDAISSPARDGTSHPLSPSNGESRSHPVTPKKSRNTPSNPVTPSKVLKYNPFILCTEAPPNE</sequence>
<dbReference type="Gene3D" id="3.30.70.1230">
    <property type="entry name" value="Nucleotide cyclase"/>
    <property type="match status" value="1"/>
</dbReference>
<dbReference type="GO" id="GO:0001653">
    <property type="term" value="F:peptide receptor activity"/>
    <property type="evidence" value="ECO:0000318"/>
    <property type="project" value="GO_Central"/>
</dbReference>
<dbReference type="GO" id="GO:0005886">
    <property type="term" value="C:plasma membrane"/>
    <property type="evidence" value="ECO:0000318"/>
    <property type="project" value="GO_Central"/>
</dbReference>
<keyword evidence="15" id="KW-1185">Reference proteome</keyword>
<keyword evidence="4" id="KW-0732">Signal</keyword>
<dbReference type="GO" id="GO:0000166">
    <property type="term" value="F:nucleotide binding"/>
    <property type="evidence" value="ECO:0007669"/>
    <property type="project" value="UniProtKB-KW"/>
</dbReference>
<evidence type="ECO:0000259" key="13">
    <source>
        <dbReference type="PROSITE" id="PS50125"/>
    </source>
</evidence>
<dbReference type="Pfam" id="PF00211">
    <property type="entry name" value="Guanylate_cyc"/>
    <property type="match status" value="1"/>
</dbReference>
<evidence type="ECO:0000313" key="14">
    <source>
        <dbReference type="EnsemblMetazoa" id="XP_011682093"/>
    </source>
</evidence>
<evidence type="ECO:0000256" key="5">
    <source>
        <dbReference type="ARBA" id="ARBA00022741"/>
    </source>
</evidence>
<dbReference type="FunFam" id="3.30.70.1230:FF:000132">
    <property type="entry name" value="Uncharacterized protein"/>
    <property type="match status" value="1"/>
</dbReference>
<dbReference type="RefSeq" id="XP_011682093.2">
    <property type="nucleotide sequence ID" value="XM_011683791.2"/>
</dbReference>
<evidence type="ECO:0000256" key="3">
    <source>
        <dbReference type="ARBA" id="ARBA00022692"/>
    </source>
</evidence>
<feature type="compositionally biased region" description="Polar residues" evidence="11">
    <location>
        <begin position="641"/>
        <end position="655"/>
    </location>
</feature>
<dbReference type="GO" id="GO:0004383">
    <property type="term" value="F:guanylate cyclase activity"/>
    <property type="evidence" value="ECO:0000318"/>
    <property type="project" value="GO_Central"/>
</dbReference>
<evidence type="ECO:0000256" key="8">
    <source>
        <dbReference type="ARBA" id="ARBA00023239"/>
    </source>
</evidence>
<evidence type="ECO:0000256" key="10">
    <source>
        <dbReference type="RuleBase" id="RU000405"/>
    </source>
</evidence>
<dbReference type="InParanoid" id="A0A7M7HMY3"/>
<evidence type="ECO:0000256" key="7">
    <source>
        <dbReference type="ARBA" id="ARBA00023136"/>
    </source>
</evidence>
<dbReference type="PROSITE" id="PS00452">
    <property type="entry name" value="GUANYLATE_CYCLASE_1"/>
    <property type="match status" value="1"/>
</dbReference>
<evidence type="ECO:0000256" key="12">
    <source>
        <dbReference type="SAM" id="Phobius"/>
    </source>
</evidence>
<dbReference type="InterPro" id="IPR018297">
    <property type="entry name" value="A/G_cyclase_CS"/>
</dbReference>
<organism evidence="14 15">
    <name type="scientific">Strongylocentrotus purpuratus</name>
    <name type="common">Purple sea urchin</name>
    <dbReference type="NCBI Taxonomy" id="7668"/>
    <lineage>
        <taxon>Eukaryota</taxon>
        <taxon>Metazoa</taxon>
        <taxon>Echinodermata</taxon>
        <taxon>Eleutherozoa</taxon>
        <taxon>Echinozoa</taxon>
        <taxon>Echinoidea</taxon>
        <taxon>Euechinoidea</taxon>
        <taxon>Echinacea</taxon>
        <taxon>Camarodonta</taxon>
        <taxon>Echinidea</taxon>
        <taxon>Strongylocentrotidae</taxon>
        <taxon>Strongylocentrotus</taxon>
    </lineage>
</organism>
<keyword evidence="3 12" id="KW-0812">Transmembrane</keyword>
<name>A0A7M7HMY3_STRPU</name>
<dbReference type="KEGG" id="spu:589192"/>
<dbReference type="GeneID" id="589192"/>
<evidence type="ECO:0000256" key="4">
    <source>
        <dbReference type="ARBA" id="ARBA00022729"/>
    </source>
</evidence>
<dbReference type="Pfam" id="PF07701">
    <property type="entry name" value="HNOBA"/>
    <property type="match status" value="1"/>
</dbReference>
<dbReference type="Pfam" id="PF08376">
    <property type="entry name" value="NIT"/>
    <property type="match status" value="1"/>
</dbReference>
<dbReference type="SUPFAM" id="SSF55073">
    <property type="entry name" value="Nucleotide cyclase"/>
    <property type="match status" value="1"/>
</dbReference>